<comment type="caution">
    <text evidence="1">The sequence shown here is derived from an EMBL/GenBank/DDBJ whole genome shotgun (WGS) entry which is preliminary data.</text>
</comment>
<proteinExistence type="predicted"/>
<name>A0A3L8C7Z2_9PSED</name>
<dbReference type="EMBL" id="PEGB01000055">
    <property type="protein sequence ID" value="RLU04437.1"/>
    <property type="molecule type" value="Genomic_DNA"/>
</dbReference>
<evidence type="ECO:0000313" key="2">
    <source>
        <dbReference type="Proteomes" id="UP000282140"/>
    </source>
</evidence>
<evidence type="ECO:0000313" key="1">
    <source>
        <dbReference type="EMBL" id="RLU04437.1"/>
    </source>
</evidence>
<organism evidence="1 2">
    <name type="scientific">Pseudomonas prosekii</name>
    <dbReference type="NCBI Taxonomy" id="1148509"/>
    <lineage>
        <taxon>Bacteria</taxon>
        <taxon>Pseudomonadati</taxon>
        <taxon>Pseudomonadota</taxon>
        <taxon>Gammaproteobacteria</taxon>
        <taxon>Pseudomonadales</taxon>
        <taxon>Pseudomonadaceae</taxon>
        <taxon>Pseudomonas</taxon>
    </lineage>
</organism>
<dbReference type="AlphaFoldDB" id="A0A3L8C7Z2"/>
<dbReference type="Proteomes" id="UP000282140">
    <property type="component" value="Unassembled WGS sequence"/>
</dbReference>
<keyword evidence="2" id="KW-1185">Reference proteome</keyword>
<gene>
    <name evidence="1" type="ORF">CS078_25875</name>
</gene>
<sequence>MAGLLGFLILFATHTFVPQCQKWSSKQSTLLEFFVISMHFTATLRIPPTSSTLKSDSFNGNFLVEQEDFTTDLSDHLRTL</sequence>
<accession>A0A3L8C7Z2</accession>
<reference evidence="1 2" key="1">
    <citation type="journal article" date="2018" name="Front. Microbiol.">
        <title>Discovery of Phloeophagus Beetles as a Source of Pseudomonas Strains That Produce Potentially New Bioactive Substances and Description of Pseudomonas bohemica sp. nov.</title>
        <authorList>
            <person name="Saati-Santamaria Z."/>
            <person name="Lopez-Mondejar R."/>
            <person name="Jimenez-Gomez A."/>
            <person name="Diez-Mendez A."/>
            <person name="Vetrovsky T."/>
            <person name="Igual J.M."/>
            <person name="Velazquez E."/>
            <person name="Kolarik M."/>
            <person name="Rivas R."/>
            <person name="Garcia-Fraile P."/>
        </authorList>
    </citation>
    <scope>NUCLEOTIDE SEQUENCE [LARGE SCALE GENOMIC DNA]</scope>
    <source>
        <strain evidence="1 2">A2-NA13</strain>
    </source>
</reference>
<protein>
    <submittedName>
        <fullName evidence="1">Uncharacterized protein</fullName>
    </submittedName>
</protein>